<dbReference type="PANTHER" id="PTHR12001">
    <property type="entry name" value="GERANYLGERANYL PYROPHOSPHATE SYNTHASE"/>
    <property type="match status" value="1"/>
</dbReference>
<dbReference type="PROSITE" id="PS00723">
    <property type="entry name" value="POLYPRENYL_SYNTHASE_1"/>
    <property type="match status" value="1"/>
</dbReference>
<dbReference type="PANTHER" id="PTHR12001:SF85">
    <property type="entry name" value="SHORT CHAIN ISOPRENYL DIPHOSPHATE SYNTHASE"/>
    <property type="match status" value="1"/>
</dbReference>
<dbReference type="Proteomes" id="UP000292298">
    <property type="component" value="Unassembled WGS sequence"/>
</dbReference>
<dbReference type="AlphaFoldDB" id="A0A4Q8CZD5"/>
<dbReference type="InterPro" id="IPR000092">
    <property type="entry name" value="Polyprenyl_synt"/>
</dbReference>
<keyword evidence="4" id="KW-0479">Metal-binding</keyword>
<evidence type="ECO:0000313" key="8">
    <source>
        <dbReference type="Proteomes" id="UP000292298"/>
    </source>
</evidence>
<evidence type="ECO:0000256" key="1">
    <source>
        <dbReference type="ARBA" id="ARBA00001946"/>
    </source>
</evidence>
<comment type="cofactor">
    <cofactor evidence="1">
        <name>Mg(2+)</name>
        <dbReference type="ChEBI" id="CHEBI:18420"/>
    </cofactor>
</comment>
<dbReference type="OrthoDB" id="9805316at2"/>
<evidence type="ECO:0000256" key="6">
    <source>
        <dbReference type="RuleBase" id="RU004466"/>
    </source>
</evidence>
<name>A0A4Q8CZD5_9GAMM</name>
<dbReference type="GO" id="GO:0004659">
    <property type="term" value="F:prenyltransferase activity"/>
    <property type="evidence" value="ECO:0007669"/>
    <property type="project" value="InterPro"/>
</dbReference>
<keyword evidence="5" id="KW-0460">Magnesium</keyword>
<reference evidence="7 8" key="1">
    <citation type="submission" date="2019-02" db="EMBL/GenBank/DDBJ databases">
        <title>Genomic Encyclopedia of Type Strains, Phase IV (KMG-IV): sequencing the most valuable type-strain genomes for metagenomic binning, comparative biology and taxonomic classification.</title>
        <authorList>
            <person name="Goeker M."/>
        </authorList>
    </citation>
    <scope>NUCLEOTIDE SEQUENCE [LARGE SCALE GENOMIC DNA]</scope>
    <source>
        <strain evidence="7 8">DSM 21056</strain>
    </source>
</reference>
<dbReference type="Gene3D" id="1.10.600.10">
    <property type="entry name" value="Farnesyl Diphosphate Synthase"/>
    <property type="match status" value="1"/>
</dbReference>
<dbReference type="PROSITE" id="PS00444">
    <property type="entry name" value="POLYPRENYL_SYNTHASE_2"/>
    <property type="match status" value="1"/>
</dbReference>
<protein>
    <submittedName>
        <fullName evidence="7">Geranylgeranyl diphosphate synthase type II</fullName>
    </submittedName>
</protein>
<dbReference type="InterPro" id="IPR033749">
    <property type="entry name" value="Polyprenyl_synt_CS"/>
</dbReference>
<dbReference type="SUPFAM" id="SSF48576">
    <property type="entry name" value="Terpenoid synthases"/>
    <property type="match status" value="1"/>
</dbReference>
<evidence type="ECO:0000256" key="5">
    <source>
        <dbReference type="ARBA" id="ARBA00022842"/>
    </source>
</evidence>
<evidence type="ECO:0000256" key="4">
    <source>
        <dbReference type="ARBA" id="ARBA00022723"/>
    </source>
</evidence>
<accession>A0A4Q8CZD5</accession>
<sequence>MATVDVSQILQPDPDVSVRQDALAVGANLPALQTVDQFMVDQLAAMRATPARDAAIYHLQTGGHRMRARLALASCANRLSPQDRTAAAAACEFLHNASLVHDDISDRDTYRRGRQSVRAVYGDDVALCAGDLLLTTAFQVAARITVPAVSQRLIRFMADTAGRVIGGQSVELSHHTGEGSVRTADYLDATREKTAPLIELALNAGISEPAKAAYTSAVSRRIAEAIGLAYQILDDLDDLDGVDDVSELHPLHAWWHHRPRTRSGSVHLHREPTRIRCLQHARAALNRADRLSARLPEPLLSDVRQLIERLNHKSRQEG</sequence>
<dbReference type="RefSeq" id="WP_130502627.1">
    <property type="nucleotide sequence ID" value="NZ_SHLI01000001.1"/>
</dbReference>
<comment type="caution">
    <text evidence="7">The sequence shown here is derived from an EMBL/GenBank/DDBJ whole genome shotgun (WGS) entry which is preliminary data.</text>
</comment>
<dbReference type="Pfam" id="PF00348">
    <property type="entry name" value="polyprenyl_synt"/>
    <property type="match status" value="1"/>
</dbReference>
<dbReference type="EMBL" id="SHLI01000001">
    <property type="protein sequence ID" value="RZU98297.1"/>
    <property type="molecule type" value="Genomic_DNA"/>
</dbReference>
<comment type="similarity">
    <text evidence="2 6">Belongs to the FPP/GGPP synthase family.</text>
</comment>
<gene>
    <name evidence="7" type="ORF">EV698_0541</name>
</gene>
<evidence type="ECO:0000313" key="7">
    <source>
        <dbReference type="EMBL" id="RZU98297.1"/>
    </source>
</evidence>
<organism evidence="7 8">
    <name type="scientific">Spiribacter vilamensis</name>
    <dbReference type="NCBI Taxonomy" id="531306"/>
    <lineage>
        <taxon>Bacteria</taxon>
        <taxon>Pseudomonadati</taxon>
        <taxon>Pseudomonadota</taxon>
        <taxon>Gammaproteobacteria</taxon>
        <taxon>Chromatiales</taxon>
        <taxon>Ectothiorhodospiraceae</taxon>
        <taxon>Spiribacter</taxon>
    </lineage>
</organism>
<dbReference type="SFLD" id="SFLDS00005">
    <property type="entry name" value="Isoprenoid_Synthase_Type_I"/>
    <property type="match status" value="1"/>
</dbReference>
<dbReference type="GO" id="GO:0046872">
    <property type="term" value="F:metal ion binding"/>
    <property type="evidence" value="ECO:0007669"/>
    <property type="project" value="UniProtKB-KW"/>
</dbReference>
<evidence type="ECO:0000256" key="3">
    <source>
        <dbReference type="ARBA" id="ARBA00022679"/>
    </source>
</evidence>
<dbReference type="InterPro" id="IPR008949">
    <property type="entry name" value="Isoprenoid_synthase_dom_sf"/>
</dbReference>
<evidence type="ECO:0000256" key="2">
    <source>
        <dbReference type="ARBA" id="ARBA00006706"/>
    </source>
</evidence>
<keyword evidence="8" id="KW-1185">Reference proteome</keyword>
<keyword evidence="3 6" id="KW-0808">Transferase</keyword>
<dbReference type="GO" id="GO:0008299">
    <property type="term" value="P:isoprenoid biosynthetic process"/>
    <property type="evidence" value="ECO:0007669"/>
    <property type="project" value="InterPro"/>
</dbReference>
<proteinExistence type="inferred from homology"/>